<keyword evidence="3" id="KW-0812">Transmembrane</keyword>
<reference evidence="6" key="1">
    <citation type="submission" date="2009-04" db="EMBL/GenBank/DDBJ databases">
        <authorList>
            <person name="Weinstock G."/>
            <person name="Sodergren E."/>
            <person name="Clifton S."/>
            <person name="Fulton L."/>
            <person name="Fulton B."/>
            <person name="Courtney L."/>
            <person name="Fronick C."/>
            <person name="Harrison M."/>
            <person name="Strong C."/>
            <person name="Farmer C."/>
            <person name="Delahaunty K."/>
            <person name="Markovic C."/>
            <person name="Hall O."/>
            <person name="Minx P."/>
            <person name="Tomlinson C."/>
            <person name="Mitreva M."/>
            <person name="Nelson J."/>
            <person name="Hou S."/>
            <person name="Wollam A."/>
            <person name="Pepin K.H."/>
            <person name="Johnson M."/>
            <person name="Bhonagiri V."/>
            <person name="Nash W.E."/>
            <person name="Warren W."/>
            <person name="Chinwalla A."/>
            <person name="Mardis E.R."/>
            <person name="Wilson R.K."/>
        </authorList>
    </citation>
    <scope>NUCLEOTIDE SEQUENCE [LARGE SCALE GENOMIC DNA]</scope>
    <source>
        <strain evidence="6">DSM 14600</strain>
    </source>
</reference>
<comment type="subcellular location">
    <subcellularLocation>
        <location evidence="1">Membrane</location>
        <topology evidence="1">Single-pass membrane protein</topology>
    </subcellularLocation>
</comment>
<dbReference type="RefSeq" id="WP_006905396.1">
    <property type="nucleotide sequence ID" value="NZ_GG665866.1"/>
</dbReference>
<dbReference type="Proteomes" id="UP000003494">
    <property type="component" value="Unassembled WGS sequence"/>
</dbReference>
<keyword evidence="4" id="KW-1133">Transmembrane helix</keyword>
<comment type="caution">
    <text evidence="6">The sequence shown here is derived from an EMBL/GenBank/DDBJ whole genome shotgun (WGS) entry which is preliminary data.</text>
</comment>
<dbReference type="AlphaFoldDB" id="C4G8R1"/>
<dbReference type="HOGENOM" id="CLU_2144139_0_0_9"/>
<gene>
    <name evidence="6" type="ORF">GCWU000342_00358</name>
</gene>
<accession>C4G8R1</accession>
<evidence type="ECO:0000256" key="3">
    <source>
        <dbReference type="ARBA" id="ARBA00022692"/>
    </source>
</evidence>
<evidence type="ECO:0000256" key="4">
    <source>
        <dbReference type="ARBA" id="ARBA00022989"/>
    </source>
</evidence>
<dbReference type="EMBL" id="ACIP02000001">
    <property type="protein sequence ID" value="EEP29008.1"/>
    <property type="molecule type" value="Genomic_DNA"/>
</dbReference>
<dbReference type="GO" id="GO:0016020">
    <property type="term" value="C:membrane"/>
    <property type="evidence" value="ECO:0007669"/>
    <property type="project" value="UniProtKB-SubCell"/>
</dbReference>
<dbReference type="InterPro" id="IPR007156">
    <property type="entry name" value="MamQ_LemA"/>
</dbReference>
<dbReference type="SUPFAM" id="SSF140478">
    <property type="entry name" value="LemA-like"/>
    <property type="match status" value="1"/>
</dbReference>
<evidence type="ECO:0000256" key="5">
    <source>
        <dbReference type="ARBA" id="ARBA00023136"/>
    </source>
</evidence>
<evidence type="ECO:0008006" key="8">
    <source>
        <dbReference type="Google" id="ProtNLM"/>
    </source>
</evidence>
<proteinExistence type="inferred from homology"/>
<evidence type="ECO:0000313" key="7">
    <source>
        <dbReference type="Proteomes" id="UP000003494"/>
    </source>
</evidence>
<organism evidence="6 7">
    <name type="scientific">Shuttleworthella satelles DSM 14600</name>
    <dbReference type="NCBI Taxonomy" id="626523"/>
    <lineage>
        <taxon>Bacteria</taxon>
        <taxon>Bacillati</taxon>
        <taxon>Bacillota</taxon>
        <taxon>Clostridia</taxon>
        <taxon>Lachnospirales</taxon>
        <taxon>Lachnospiraceae</taxon>
        <taxon>Shuttleworthella</taxon>
    </lineage>
</organism>
<keyword evidence="7" id="KW-1185">Reference proteome</keyword>
<evidence type="ECO:0000256" key="2">
    <source>
        <dbReference type="ARBA" id="ARBA00008854"/>
    </source>
</evidence>
<protein>
    <recommendedName>
        <fullName evidence="8">LemA family protein</fullName>
    </recommendedName>
</protein>
<comment type="similarity">
    <text evidence="2">Belongs to the LemA family.</text>
</comment>
<dbReference type="InterPro" id="IPR023353">
    <property type="entry name" value="LemA-like_dom_sf"/>
</dbReference>
<dbReference type="STRING" id="626523.GCWU000342_00358"/>
<evidence type="ECO:0000313" key="6">
    <source>
        <dbReference type="EMBL" id="EEP29008.1"/>
    </source>
</evidence>
<dbReference type="Gene3D" id="1.20.1440.20">
    <property type="entry name" value="LemA-like domain"/>
    <property type="match status" value="1"/>
</dbReference>
<keyword evidence="5" id="KW-0472">Membrane</keyword>
<evidence type="ECO:0000256" key="1">
    <source>
        <dbReference type="ARBA" id="ARBA00004167"/>
    </source>
</evidence>
<sequence length="112" mass="12742">MVFIAVIVGLIILAAIVAYVVSYNGISRLRKQTEEALATMESVRRTYESKQAEGMTEEEKKKEDQDLEYAVRYFNGCARSYNQRIETFPGNLIADMLHLPPAKLYAGNDFEQ</sequence>
<dbReference type="Pfam" id="PF04011">
    <property type="entry name" value="LemA"/>
    <property type="match status" value="1"/>
</dbReference>
<name>C4G8R1_9FIRM</name>